<dbReference type="AlphaFoldDB" id="A0A0K1PAL4"/>
<evidence type="ECO:0000313" key="2">
    <source>
        <dbReference type="EMBL" id="AKU90154.1"/>
    </source>
</evidence>
<dbReference type="Proteomes" id="UP000055590">
    <property type="component" value="Chromosome"/>
</dbReference>
<dbReference type="EMBL" id="CP012332">
    <property type="protein sequence ID" value="AKU90154.1"/>
    <property type="molecule type" value="Genomic_DNA"/>
</dbReference>
<feature type="compositionally biased region" description="Basic and acidic residues" evidence="1">
    <location>
        <begin position="1"/>
        <end position="10"/>
    </location>
</feature>
<dbReference type="KEGG" id="vin:AKJ08_0541"/>
<feature type="region of interest" description="Disordered" evidence="1">
    <location>
        <begin position="1"/>
        <end position="25"/>
    </location>
</feature>
<name>A0A0K1PAL4_9BACT</name>
<evidence type="ECO:0000256" key="1">
    <source>
        <dbReference type="SAM" id="MobiDB-lite"/>
    </source>
</evidence>
<accession>A0A0K1PAL4</accession>
<organism evidence="2 3">
    <name type="scientific">Vulgatibacter incomptus</name>
    <dbReference type="NCBI Taxonomy" id="1391653"/>
    <lineage>
        <taxon>Bacteria</taxon>
        <taxon>Pseudomonadati</taxon>
        <taxon>Myxococcota</taxon>
        <taxon>Myxococcia</taxon>
        <taxon>Myxococcales</taxon>
        <taxon>Cystobacterineae</taxon>
        <taxon>Vulgatibacteraceae</taxon>
        <taxon>Vulgatibacter</taxon>
    </lineage>
</organism>
<evidence type="ECO:0000313" key="3">
    <source>
        <dbReference type="Proteomes" id="UP000055590"/>
    </source>
</evidence>
<keyword evidence="3" id="KW-1185">Reference proteome</keyword>
<reference evidence="2 3" key="1">
    <citation type="submission" date="2015-08" db="EMBL/GenBank/DDBJ databases">
        <authorList>
            <person name="Babu N.S."/>
            <person name="Beckwith C.J."/>
            <person name="Beseler K.G."/>
            <person name="Brison A."/>
            <person name="Carone J.V."/>
            <person name="Caskin T.P."/>
            <person name="Diamond M."/>
            <person name="Durham M.E."/>
            <person name="Foxe J.M."/>
            <person name="Go M."/>
            <person name="Henderson B.A."/>
            <person name="Jones I.B."/>
            <person name="McGettigan J.A."/>
            <person name="Micheletti S.J."/>
            <person name="Nasrallah M.E."/>
            <person name="Ortiz D."/>
            <person name="Piller C.R."/>
            <person name="Privatt S.R."/>
            <person name="Schneider S.L."/>
            <person name="Sharp S."/>
            <person name="Smith T.C."/>
            <person name="Stanton J.D."/>
            <person name="Ullery H.E."/>
            <person name="Wilson R.J."/>
            <person name="Serrano M.G."/>
            <person name="Buck G."/>
            <person name="Lee V."/>
            <person name="Wang Y."/>
            <person name="Carvalho R."/>
            <person name="Voegtly L."/>
            <person name="Shi R."/>
            <person name="Duckworth R."/>
            <person name="Johnson A."/>
            <person name="Loviza R."/>
            <person name="Walstead R."/>
            <person name="Shah Z."/>
            <person name="Kiflezghi M."/>
            <person name="Wade K."/>
            <person name="Ball S.L."/>
            <person name="Bradley K.W."/>
            <person name="Asai D.J."/>
            <person name="Bowman C.A."/>
            <person name="Russell D.A."/>
            <person name="Pope W.H."/>
            <person name="Jacobs-Sera D."/>
            <person name="Hendrix R.W."/>
            <person name="Hatfull G.F."/>
        </authorList>
    </citation>
    <scope>NUCLEOTIDE SEQUENCE [LARGE SCALE GENOMIC DNA]</scope>
    <source>
        <strain evidence="2 3">DSM 27710</strain>
    </source>
</reference>
<protein>
    <submittedName>
        <fullName evidence="2">Uncharacterized protein</fullName>
    </submittedName>
</protein>
<gene>
    <name evidence="2" type="ORF">AKJ08_0541</name>
</gene>
<sequence>MERDSPDDHAAATVRESPARGTSASSTMVGYICLMRA</sequence>
<proteinExistence type="predicted"/>